<dbReference type="GO" id="GO:0016887">
    <property type="term" value="F:ATP hydrolysis activity"/>
    <property type="evidence" value="ECO:0007669"/>
    <property type="project" value="RHEA"/>
</dbReference>
<dbReference type="Proteomes" id="UP000499080">
    <property type="component" value="Unassembled WGS sequence"/>
</dbReference>
<evidence type="ECO:0000313" key="3">
    <source>
        <dbReference type="EMBL" id="GBN72754.1"/>
    </source>
</evidence>
<keyword evidence="1" id="KW-0547">Nucleotide-binding</keyword>
<keyword evidence="1" id="KW-0234">DNA repair</keyword>
<organism evidence="3 4">
    <name type="scientific">Araneus ventricosus</name>
    <name type="common">Orbweaver spider</name>
    <name type="synonym">Epeira ventricosa</name>
    <dbReference type="NCBI Taxonomy" id="182803"/>
    <lineage>
        <taxon>Eukaryota</taxon>
        <taxon>Metazoa</taxon>
        <taxon>Ecdysozoa</taxon>
        <taxon>Arthropoda</taxon>
        <taxon>Chelicerata</taxon>
        <taxon>Arachnida</taxon>
        <taxon>Araneae</taxon>
        <taxon>Araneomorphae</taxon>
        <taxon>Entelegynae</taxon>
        <taxon>Araneoidea</taxon>
        <taxon>Araneidae</taxon>
        <taxon>Araneus</taxon>
    </lineage>
</organism>
<keyword evidence="1" id="KW-0227">DNA damage</keyword>
<gene>
    <name evidence="3" type="ORF">AVEN_36881_1</name>
</gene>
<dbReference type="GO" id="GO:0005524">
    <property type="term" value="F:ATP binding"/>
    <property type="evidence" value="ECO:0007669"/>
    <property type="project" value="UniProtKB-KW"/>
</dbReference>
<protein>
    <recommendedName>
        <fullName evidence="1">ATP-dependent DNA helicase</fullName>
        <ecNumber evidence="1">5.6.2.3</ecNumber>
    </recommendedName>
</protein>
<dbReference type="GO" id="GO:0006281">
    <property type="term" value="P:DNA repair"/>
    <property type="evidence" value="ECO:0007669"/>
    <property type="project" value="UniProtKB-KW"/>
</dbReference>
<sequence length="160" mass="18124">MGGVTMVLAGDFRQTLPVIPRGTRADEMQACLKSSYLWNGIQRLGLTTNMRVHLNGEPSAQQFADNLLQLGNGAMTPDNQDGCIAMQRIGRIVKTQQELKEAVFPNVSQRFFDHSWLCQRAILAPRNEDVSVRISNFYQNCLVVFKFTNLLTLHVLRMRL</sequence>
<dbReference type="GO" id="GO:0006310">
    <property type="term" value="P:DNA recombination"/>
    <property type="evidence" value="ECO:0007669"/>
    <property type="project" value="UniProtKB-KW"/>
</dbReference>
<proteinExistence type="inferred from homology"/>
<dbReference type="Pfam" id="PF05970">
    <property type="entry name" value="PIF1"/>
    <property type="match status" value="1"/>
</dbReference>
<dbReference type="AlphaFoldDB" id="A0A4Y2RAD2"/>
<keyword evidence="1" id="KW-0233">DNA recombination</keyword>
<keyword evidence="1" id="KW-0347">Helicase</keyword>
<comment type="caution">
    <text evidence="3">The sequence shown here is derived from an EMBL/GenBank/DDBJ whole genome shotgun (WGS) entry which is preliminary data.</text>
</comment>
<comment type="cofactor">
    <cofactor evidence="1">
        <name>Mg(2+)</name>
        <dbReference type="ChEBI" id="CHEBI:18420"/>
    </cofactor>
</comment>
<dbReference type="GO" id="GO:0043139">
    <property type="term" value="F:5'-3' DNA helicase activity"/>
    <property type="evidence" value="ECO:0007669"/>
    <property type="project" value="UniProtKB-EC"/>
</dbReference>
<dbReference type="EC" id="5.6.2.3" evidence="1"/>
<dbReference type="GO" id="GO:0000723">
    <property type="term" value="P:telomere maintenance"/>
    <property type="evidence" value="ECO:0007669"/>
    <property type="project" value="InterPro"/>
</dbReference>
<accession>A0A4Y2RAD2</accession>
<dbReference type="InterPro" id="IPR010285">
    <property type="entry name" value="DNA_helicase_pif1-like_DEAD"/>
</dbReference>
<dbReference type="InterPro" id="IPR027417">
    <property type="entry name" value="P-loop_NTPase"/>
</dbReference>
<dbReference type="EMBL" id="BGPR01016373">
    <property type="protein sequence ID" value="GBN72754.1"/>
    <property type="molecule type" value="Genomic_DNA"/>
</dbReference>
<evidence type="ECO:0000256" key="1">
    <source>
        <dbReference type="RuleBase" id="RU363044"/>
    </source>
</evidence>
<dbReference type="SUPFAM" id="SSF52540">
    <property type="entry name" value="P-loop containing nucleoside triphosphate hydrolases"/>
    <property type="match status" value="1"/>
</dbReference>
<keyword evidence="1" id="KW-0067">ATP-binding</keyword>
<evidence type="ECO:0000313" key="4">
    <source>
        <dbReference type="Proteomes" id="UP000499080"/>
    </source>
</evidence>
<dbReference type="OrthoDB" id="6429999at2759"/>
<evidence type="ECO:0000259" key="2">
    <source>
        <dbReference type="Pfam" id="PF05970"/>
    </source>
</evidence>
<dbReference type="PANTHER" id="PTHR10492:SF57">
    <property type="entry name" value="ATP-DEPENDENT DNA HELICASE"/>
    <property type="match status" value="1"/>
</dbReference>
<feature type="domain" description="DNA helicase Pif1-like DEAD-box helicase" evidence="2">
    <location>
        <begin position="2"/>
        <end position="79"/>
    </location>
</feature>
<name>A0A4Y2RAD2_ARAVE</name>
<dbReference type="PANTHER" id="PTHR10492">
    <property type="match status" value="1"/>
</dbReference>
<reference evidence="3 4" key="1">
    <citation type="journal article" date="2019" name="Sci. Rep.">
        <title>Orb-weaving spider Araneus ventricosus genome elucidates the spidroin gene catalogue.</title>
        <authorList>
            <person name="Kono N."/>
            <person name="Nakamura H."/>
            <person name="Ohtoshi R."/>
            <person name="Moran D.A.P."/>
            <person name="Shinohara A."/>
            <person name="Yoshida Y."/>
            <person name="Fujiwara M."/>
            <person name="Mori M."/>
            <person name="Tomita M."/>
            <person name="Arakawa K."/>
        </authorList>
    </citation>
    <scope>NUCLEOTIDE SEQUENCE [LARGE SCALE GENOMIC DNA]</scope>
</reference>
<comment type="catalytic activity">
    <reaction evidence="1">
        <text>ATP + H2O = ADP + phosphate + H(+)</text>
        <dbReference type="Rhea" id="RHEA:13065"/>
        <dbReference type="ChEBI" id="CHEBI:15377"/>
        <dbReference type="ChEBI" id="CHEBI:15378"/>
        <dbReference type="ChEBI" id="CHEBI:30616"/>
        <dbReference type="ChEBI" id="CHEBI:43474"/>
        <dbReference type="ChEBI" id="CHEBI:456216"/>
        <dbReference type="EC" id="5.6.2.3"/>
    </reaction>
</comment>
<comment type="similarity">
    <text evidence="1">Belongs to the helicase family.</text>
</comment>
<keyword evidence="1" id="KW-0378">Hydrolase</keyword>
<keyword evidence="4" id="KW-1185">Reference proteome</keyword>